<dbReference type="VEuPathDB" id="AmoebaDB:NF0069850"/>
<protein>
    <recommendedName>
        <fullName evidence="3">Exostosin GT47 domain-containing protein</fullName>
    </recommendedName>
</protein>
<dbReference type="AlphaFoldDB" id="A0A6A5C5R7"/>
<evidence type="ECO:0000313" key="1">
    <source>
        <dbReference type="EMBL" id="KAF0982152.1"/>
    </source>
</evidence>
<organism evidence="1 2">
    <name type="scientific">Naegleria fowleri</name>
    <name type="common">Brain eating amoeba</name>
    <dbReference type="NCBI Taxonomy" id="5763"/>
    <lineage>
        <taxon>Eukaryota</taxon>
        <taxon>Discoba</taxon>
        <taxon>Heterolobosea</taxon>
        <taxon>Tetramitia</taxon>
        <taxon>Eutetramitia</taxon>
        <taxon>Vahlkampfiidae</taxon>
        <taxon>Naegleria</taxon>
    </lineage>
</organism>
<evidence type="ECO:0000313" key="2">
    <source>
        <dbReference type="Proteomes" id="UP000444721"/>
    </source>
</evidence>
<comment type="caution">
    <text evidence="1">The sequence shown here is derived from an EMBL/GenBank/DDBJ whole genome shotgun (WGS) entry which is preliminary data.</text>
</comment>
<evidence type="ECO:0008006" key="3">
    <source>
        <dbReference type="Google" id="ProtNLM"/>
    </source>
</evidence>
<dbReference type="GeneID" id="68119228"/>
<sequence length="645" mass="74778">MRASSLVKLLGLCILFLAIVFLVFSFFHHQKRATTVSSSLKNNYLLSTKKKESKKCISSLLNVTDDDFQKTTLLSDDELTRLSNGLPILFQSFVNVDEKVKKYMNSVVKRHSHHRHVELTREEMLNYFYEGRIWKKDSCHSTESTTTNTPFHSSLVIPADYLVKNYEQVKTLLTTNDRNDGEMHDSYILRYKDIHSFWDNDYSTILEHKARTIVGESCWNTRLVFFSPMWQIFHSGGPRKVGVTLISALKLIRKPFKFIYNLSDPELLQADVIYSYNPYKNAEIVPKILQALEFYSTRNNSATTTRESSSFINPNLQMFIGPVVALDIIQNQYSKLGNRLTYLAASHWIKNEYESQLSNTQTRVMVLPTAINTKLWSPPYSISSSSSTGFNIISNMEQQPPQSTFQRKDVLLYVKNCPFDVNHIRSLLKQSLTSFSSSSSTTSLSNENHAHRSPAFPDVETHEISYQHKYSEEYFWNLLSHKIRFAVVCTALETQGIALQEIMSMDIPLFVLWKPMHSSTLKQDQSFDETTKTMRNLKELPEPISVPYFVEGVTGMICRDLTKFPHLLQFEFIPKLPKFQPRKVMIDWFNYFDIAVEFLKIICRREDSTTTTQERTTNAAARTRFETFESYLKMVRNIQFHTHGT</sequence>
<dbReference type="OrthoDB" id="10412990at2759"/>
<dbReference type="Proteomes" id="UP000444721">
    <property type="component" value="Unassembled WGS sequence"/>
</dbReference>
<dbReference type="VEuPathDB" id="AmoebaDB:FDP41_012013"/>
<keyword evidence="2" id="KW-1185">Reference proteome</keyword>
<proteinExistence type="predicted"/>
<name>A0A6A5C5R7_NAEFO</name>
<gene>
    <name evidence="1" type="ORF">FDP41_012013</name>
</gene>
<dbReference type="EMBL" id="VFQX01000012">
    <property type="protein sequence ID" value="KAF0982152.1"/>
    <property type="molecule type" value="Genomic_DNA"/>
</dbReference>
<reference evidence="1 2" key="1">
    <citation type="journal article" date="2019" name="Sci. Rep.">
        <title>Nanopore sequencing improves the draft genome of the human pathogenic amoeba Naegleria fowleri.</title>
        <authorList>
            <person name="Liechti N."/>
            <person name="Schurch N."/>
            <person name="Bruggmann R."/>
            <person name="Wittwer M."/>
        </authorList>
    </citation>
    <scope>NUCLEOTIDE SEQUENCE [LARGE SCALE GENOMIC DNA]</scope>
    <source>
        <strain evidence="1 2">ATCC 30894</strain>
    </source>
</reference>
<dbReference type="RefSeq" id="XP_044566865.1">
    <property type="nucleotide sequence ID" value="XM_044702487.1"/>
</dbReference>
<accession>A0A6A5C5R7</accession>
<dbReference type="VEuPathDB" id="AmoebaDB:NfTy_023350"/>